<reference evidence="1 2" key="1">
    <citation type="submission" date="2018-04" db="EMBL/GenBank/DDBJ databases">
        <title>Draft Genome Sequence of Phosphate-Solubilizing Chryseobacterium sp. ISE14 that is a Biocontrol and Plant Growth-Promoting Rhizobacterium Isolated from Cucumber.</title>
        <authorList>
            <person name="Jeong J.-J."/>
            <person name="Sang M.K."/>
            <person name="Choi I.-G."/>
            <person name="Kim K.D."/>
        </authorList>
    </citation>
    <scope>NUCLEOTIDE SEQUENCE [LARGE SCALE GENOMIC DNA]</scope>
    <source>
        <strain evidence="1 2">ISE14</strain>
    </source>
</reference>
<evidence type="ECO:0000313" key="1">
    <source>
        <dbReference type="EMBL" id="PWN60759.1"/>
    </source>
</evidence>
<accession>A0A316WHV2</accession>
<proteinExistence type="predicted"/>
<feature type="non-terminal residue" evidence="1">
    <location>
        <position position="1"/>
    </location>
</feature>
<sequence length="49" mass="5657">LAERVIVLSDRPAAIRADILVERPYPRHRDDPELVRLRRKILGILGQSI</sequence>
<protein>
    <submittedName>
        <fullName evidence="1">ABC transporter</fullName>
    </submittedName>
</protein>
<dbReference type="AlphaFoldDB" id="A0A316WHV2"/>
<name>A0A316WHV2_9FLAO</name>
<dbReference type="EMBL" id="PPED02000014">
    <property type="protein sequence ID" value="PWN60759.1"/>
    <property type="molecule type" value="Genomic_DNA"/>
</dbReference>
<gene>
    <name evidence="1" type="ORF">C1631_023080</name>
</gene>
<dbReference type="Proteomes" id="UP000236594">
    <property type="component" value="Unassembled WGS sequence"/>
</dbReference>
<evidence type="ECO:0000313" key="2">
    <source>
        <dbReference type="Proteomes" id="UP000236594"/>
    </source>
</evidence>
<organism evidence="1 2">
    <name type="scientific">Chryseobacterium phosphatilyticum</name>
    <dbReference type="NCBI Taxonomy" id="475075"/>
    <lineage>
        <taxon>Bacteria</taxon>
        <taxon>Pseudomonadati</taxon>
        <taxon>Bacteroidota</taxon>
        <taxon>Flavobacteriia</taxon>
        <taxon>Flavobacteriales</taxon>
        <taxon>Weeksellaceae</taxon>
        <taxon>Chryseobacterium group</taxon>
        <taxon>Chryseobacterium</taxon>
    </lineage>
</organism>
<keyword evidence="2" id="KW-1185">Reference proteome</keyword>
<comment type="caution">
    <text evidence="1">The sequence shown here is derived from an EMBL/GenBank/DDBJ whole genome shotgun (WGS) entry which is preliminary data.</text>
</comment>